<evidence type="ECO:0000259" key="2">
    <source>
        <dbReference type="Pfam" id="PF13360"/>
    </source>
</evidence>
<dbReference type="InterPro" id="IPR015943">
    <property type="entry name" value="WD40/YVTN_repeat-like_dom_sf"/>
</dbReference>
<organism evidence="3 4">
    <name type="scientific">Natronorubrum texcoconense</name>
    <dbReference type="NCBI Taxonomy" id="1095776"/>
    <lineage>
        <taxon>Archaea</taxon>
        <taxon>Methanobacteriati</taxon>
        <taxon>Methanobacteriota</taxon>
        <taxon>Stenosarchaea group</taxon>
        <taxon>Halobacteria</taxon>
        <taxon>Halobacteriales</taxon>
        <taxon>Natrialbaceae</taxon>
        <taxon>Natronorubrum</taxon>
    </lineage>
</organism>
<feature type="compositionally biased region" description="Basic and acidic residues" evidence="1">
    <location>
        <begin position="228"/>
        <end position="237"/>
    </location>
</feature>
<name>A0A1G9BDT7_9EURY</name>
<feature type="compositionally biased region" description="Acidic residues" evidence="1">
    <location>
        <begin position="414"/>
        <end position="489"/>
    </location>
</feature>
<feature type="domain" description="Pyrrolo-quinoline quinone repeat" evidence="2">
    <location>
        <begin position="90"/>
        <end position="323"/>
    </location>
</feature>
<feature type="region of interest" description="Disordered" evidence="1">
    <location>
        <begin position="228"/>
        <end position="249"/>
    </location>
</feature>
<keyword evidence="4" id="KW-1185">Reference proteome</keyword>
<dbReference type="InterPro" id="IPR006311">
    <property type="entry name" value="TAT_signal"/>
</dbReference>
<gene>
    <name evidence="3" type="ORF">SAMN04515672_2920</name>
</gene>
<dbReference type="InterPro" id="IPR002372">
    <property type="entry name" value="PQQ_rpt_dom"/>
</dbReference>
<dbReference type="PROSITE" id="PS51318">
    <property type="entry name" value="TAT"/>
    <property type="match status" value="1"/>
</dbReference>
<dbReference type="PANTHER" id="PTHR34512:SF30">
    <property type="entry name" value="OUTER MEMBRANE PROTEIN ASSEMBLY FACTOR BAMB"/>
    <property type="match status" value="1"/>
</dbReference>
<dbReference type="InterPro" id="IPR011047">
    <property type="entry name" value="Quinoprotein_ADH-like_sf"/>
</dbReference>
<dbReference type="EMBL" id="FNFE01000004">
    <property type="protein sequence ID" value="SDK37649.1"/>
    <property type="molecule type" value="Genomic_DNA"/>
</dbReference>
<dbReference type="AlphaFoldDB" id="A0A1G9BDT7"/>
<dbReference type="Pfam" id="PF13360">
    <property type="entry name" value="PQQ_2"/>
    <property type="match status" value="1"/>
</dbReference>
<dbReference type="OrthoDB" id="169171at2157"/>
<evidence type="ECO:0000256" key="1">
    <source>
        <dbReference type="SAM" id="MobiDB-lite"/>
    </source>
</evidence>
<dbReference type="RefSeq" id="WP_090308146.1">
    <property type="nucleotide sequence ID" value="NZ_FNFE01000004.1"/>
</dbReference>
<sequence length="522" mass="55121">MVEHDRRDVLKYTGLTAMGGLLSTGVAAADEARSTPLEESPGWSSLGGNPGNNPVVPAGSDPEPPVTVAWEYDHGGPVAVVDDTVYLTADGEVHALDAADGTLEWKTENIGATGTPAVTADLVYVGGERLTQLKRDDGEICCQSDLGYDEAIPSPVIANDRVFVVADGVLYAVDAHDNDERWQFEPDGDPLYEQPVAVGGGAVFAVSESRAFALELEDGTVRWADEEPVGDDEHSRFMEPNPRQTSSPVATDDVVAIGSADTDENSMWPLGYTTLYDVETGEQRASSERNPFDPGPITDGRFYGLDSHKGTGYDRETGEEVWNAEVNTYRVPSMAVGDGIVYAGLTIDGMGYDPDDVPEEIDGVYALDAETGEIEWSVGTNEIPSIAIADETIYASSETLVAIRSEGDDRPDGSDEEDQTDDGDDADGSDDTDDSGEDAPAEDENSDGGDDTNESTTGDTDEPDVDDADDGNASDDESGTDNGAEDTEEAVPGFTTGAGVVSGAAALEWLRRRNGSADDAAK</sequence>
<reference evidence="4" key="1">
    <citation type="submission" date="2016-10" db="EMBL/GenBank/DDBJ databases">
        <authorList>
            <person name="Varghese N."/>
            <person name="Submissions S."/>
        </authorList>
    </citation>
    <scope>NUCLEOTIDE SEQUENCE [LARGE SCALE GENOMIC DNA]</scope>
    <source>
        <strain evidence="4">B4,CECT 8067,JCM 17497</strain>
    </source>
</reference>
<dbReference type="STRING" id="1095776.SAMN04515672_2920"/>
<evidence type="ECO:0000313" key="4">
    <source>
        <dbReference type="Proteomes" id="UP000198882"/>
    </source>
</evidence>
<proteinExistence type="predicted"/>
<protein>
    <submittedName>
        <fullName evidence="3">Outer membrane protein assembly factor BamB, contains PQQ-like beta-propeller repeat</fullName>
    </submittedName>
</protein>
<feature type="region of interest" description="Disordered" evidence="1">
    <location>
        <begin position="404"/>
        <end position="499"/>
    </location>
</feature>
<dbReference type="InterPro" id="IPR018391">
    <property type="entry name" value="PQQ_b-propeller_rpt"/>
</dbReference>
<dbReference type="SMART" id="SM00564">
    <property type="entry name" value="PQQ"/>
    <property type="match status" value="4"/>
</dbReference>
<feature type="region of interest" description="Disordered" evidence="1">
    <location>
        <begin position="30"/>
        <end position="57"/>
    </location>
</feature>
<accession>A0A1G9BDT7</accession>
<dbReference type="Gene3D" id="2.130.10.10">
    <property type="entry name" value="YVTN repeat-like/Quinoprotein amine dehydrogenase"/>
    <property type="match status" value="2"/>
</dbReference>
<dbReference type="PANTHER" id="PTHR34512">
    <property type="entry name" value="CELL SURFACE PROTEIN"/>
    <property type="match status" value="1"/>
</dbReference>
<dbReference type="SUPFAM" id="SSF50998">
    <property type="entry name" value="Quinoprotein alcohol dehydrogenase-like"/>
    <property type="match status" value="2"/>
</dbReference>
<dbReference type="Proteomes" id="UP000198882">
    <property type="component" value="Unassembled WGS sequence"/>
</dbReference>
<evidence type="ECO:0000313" key="3">
    <source>
        <dbReference type="EMBL" id="SDK37649.1"/>
    </source>
</evidence>